<feature type="domain" description="Potassium channel" evidence="9">
    <location>
        <begin position="27"/>
        <end position="96"/>
    </location>
</feature>
<evidence type="ECO:0000313" key="11">
    <source>
        <dbReference type="Proteomes" id="UP000637578"/>
    </source>
</evidence>
<keyword evidence="3 8" id="KW-0812">Transmembrane</keyword>
<dbReference type="RefSeq" id="WP_189053776.1">
    <property type="nucleotide sequence ID" value="NZ_BMMK01000002.1"/>
</dbReference>
<evidence type="ECO:0000256" key="3">
    <source>
        <dbReference type="ARBA" id="ARBA00022692"/>
    </source>
</evidence>
<dbReference type="Proteomes" id="UP000637578">
    <property type="component" value="Unassembled WGS sequence"/>
</dbReference>
<sequence length="119" mass="12779">MIIAVVRFLRVLGRAVWQPESRGLLILCGLILLGGTAFYTQAEHWSVLDALYFCVMTLTTVGYGDFTPVTSGGKIFAILFTLTGVGVFGSLLLTLAGHLIASNPLTRGRKHGSKHGQDS</sequence>
<dbReference type="InterPro" id="IPR003280">
    <property type="entry name" value="2pore_dom_K_chnl"/>
</dbReference>
<dbReference type="Gene3D" id="1.10.287.70">
    <property type="match status" value="1"/>
</dbReference>
<keyword evidence="4 8" id="KW-1133">Transmembrane helix</keyword>
<dbReference type="GO" id="GO:0030322">
    <property type="term" value="P:stabilization of membrane potential"/>
    <property type="evidence" value="ECO:0007669"/>
    <property type="project" value="TreeGrafter"/>
</dbReference>
<name>A0A8J3CAE3_9PSEU</name>
<keyword evidence="2" id="KW-0813">Transport</keyword>
<comment type="subcellular location">
    <subcellularLocation>
        <location evidence="1">Membrane</location>
        <topology evidence="1">Multi-pass membrane protein</topology>
    </subcellularLocation>
</comment>
<evidence type="ECO:0000313" key="10">
    <source>
        <dbReference type="EMBL" id="GGM38817.1"/>
    </source>
</evidence>
<keyword evidence="11" id="KW-1185">Reference proteome</keyword>
<keyword evidence="6 8" id="KW-0472">Membrane</keyword>
<comment type="caution">
    <text evidence="10">The sequence shown here is derived from an EMBL/GenBank/DDBJ whole genome shotgun (WGS) entry which is preliminary data.</text>
</comment>
<evidence type="ECO:0000256" key="8">
    <source>
        <dbReference type="SAM" id="Phobius"/>
    </source>
</evidence>
<dbReference type="GO" id="GO:0022841">
    <property type="term" value="F:potassium ion leak channel activity"/>
    <property type="evidence" value="ECO:0007669"/>
    <property type="project" value="TreeGrafter"/>
</dbReference>
<organism evidence="10 11">
    <name type="scientific">Longimycelium tulufanense</name>
    <dbReference type="NCBI Taxonomy" id="907463"/>
    <lineage>
        <taxon>Bacteria</taxon>
        <taxon>Bacillati</taxon>
        <taxon>Actinomycetota</taxon>
        <taxon>Actinomycetes</taxon>
        <taxon>Pseudonocardiales</taxon>
        <taxon>Pseudonocardiaceae</taxon>
        <taxon>Longimycelium</taxon>
    </lineage>
</organism>
<evidence type="ECO:0000256" key="4">
    <source>
        <dbReference type="ARBA" id="ARBA00022989"/>
    </source>
</evidence>
<evidence type="ECO:0000256" key="5">
    <source>
        <dbReference type="ARBA" id="ARBA00023065"/>
    </source>
</evidence>
<evidence type="ECO:0000256" key="7">
    <source>
        <dbReference type="ARBA" id="ARBA00023303"/>
    </source>
</evidence>
<evidence type="ECO:0000256" key="1">
    <source>
        <dbReference type="ARBA" id="ARBA00004141"/>
    </source>
</evidence>
<gene>
    <name evidence="10" type="ORF">GCM10012275_07150</name>
</gene>
<feature type="transmembrane region" description="Helical" evidence="8">
    <location>
        <begin position="21"/>
        <end position="39"/>
    </location>
</feature>
<dbReference type="AlphaFoldDB" id="A0A8J3CAE3"/>
<dbReference type="GO" id="GO:0005886">
    <property type="term" value="C:plasma membrane"/>
    <property type="evidence" value="ECO:0007669"/>
    <property type="project" value="TreeGrafter"/>
</dbReference>
<evidence type="ECO:0000259" key="9">
    <source>
        <dbReference type="Pfam" id="PF07885"/>
    </source>
</evidence>
<reference evidence="10" key="1">
    <citation type="journal article" date="2014" name="Int. J. Syst. Evol. Microbiol.">
        <title>Complete genome sequence of Corynebacterium casei LMG S-19264T (=DSM 44701T), isolated from a smear-ripened cheese.</title>
        <authorList>
            <consortium name="US DOE Joint Genome Institute (JGI-PGF)"/>
            <person name="Walter F."/>
            <person name="Albersmeier A."/>
            <person name="Kalinowski J."/>
            <person name="Ruckert C."/>
        </authorList>
    </citation>
    <scope>NUCLEOTIDE SEQUENCE</scope>
    <source>
        <strain evidence="10">CGMCC 4.5737</strain>
    </source>
</reference>
<dbReference type="EMBL" id="BMMK01000002">
    <property type="protein sequence ID" value="GGM38817.1"/>
    <property type="molecule type" value="Genomic_DNA"/>
</dbReference>
<dbReference type="PANTHER" id="PTHR11003:SF291">
    <property type="entry name" value="IP11374P"/>
    <property type="match status" value="1"/>
</dbReference>
<protein>
    <recommendedName>
        <fullName evidence="9">Potassium channel domain-containing protein</fullName>
    </recommendedName>
</protein>
<accession>A0A8J3CAE3</accession>
<dbReference type="InterPro" id="IPR013099">
    <property type="entry name" value="K_chnl_dom"/>
</dbReference>
<dbReference type="Pfam" id="PF07885">
    <property type="entry name" value="Ion_trans_2"/>
    <property type="match status" value="1"/>
</dbReference>
<evidence type="ECO:0000256" key="2">
    <source>
        <dbReference type="ARBA" id="ARBA00022448"/>
    </source>
</evidence>
<proteinExistence type="predicted"/>
<evidence type="ECO:0000256" key="6">
    <source>
        <dbReference type="ARBA" id="ARBA00023136"/>
    </source>
</evidence>
<reference evidence="10" key="2">
    <citation type="submission" date="2020-09" db="EMBL/GenBank/DDBJ databases">
        <authorList>
            <person name="Sun Q."/>
            <person name="Zhou Y."/>
        </authorList>
    </citation>
    <scope>NUCLEOTIDE SEQUENCE</scope>
    <source>
        <strain evidence="10">CGMCC 4.5737</strain>
    </source>
</reference>
<keyword evidence="7" id="KW-0407">Ion channel</keyword>
<dbReference type="GO" id="GO:0015271">
    <property type="term" value="F:outward rectifier potassium channel activity"/>
    <property type="evidence" value="ECO:0007669"/>
    <property type="project" value="TreeGrafter"/>
</dbReference>
<keyword evidence="5" id="KW-0406">Ion transport</keyword>
<feature type="transmembrane region" description="Helical" evidence="8">
    <location>
        <begin position="75"/>
        <end position="101"/>
    </location>
</feature>
<dbReference type="PANTHER" id="PTHR11003">
    <property type="entry name" value="POTASSIUM CHANNEL, SUBFAMILY K"/>
    <property type="match status" value="1"/>
</dbReference>
<dbReference type="SUPFAM" id="SSF81324">
    <property type="entry name" value="Voltage-gated potassium channels"/>
    <property type="match status" value="1"/>
</dbReference>